<dbReference type="GO" id="GO:0005886">
    <property type="term" value="C:plasma membrane"/>
    <property type="evidence" value="ECO:0007669"/>
    <property type="project" value="UniProtKB-SubCell"/>
</dbReference>
<dbReference type="InterPro" id="IPR000008">
    <property type="entry name" value="C2_dom"/>
</dbReference>
<dbReference type="PANTHER" id="PTHR12187">
    <property type="entry name" value="AGAP000124-PA"/>
    <property type="match status" value="1"/>
</dbReference>
<dbReference type="InterPro" id="IPR035892">
    <property type="entry name" value="C2_domain_sf"/>
</dbReference>
<dbReference type="GO" id="GO:0055038">
    <property type="term" value="C:recycling endosome membrane"/>
    <property type="evidence" value="ECO:0007669"/>
    <property type="project" value="UniProtKB-SubCell"/>
</dbReference>
<evidence type="ECO:0000256" key="7">
    <source>
        <dbReference type="ARBA" id="ARBA00006306"/>
    </source>
</evidence>
<keyword evidence="10" id="KW-0963">Cytoplasm</keyword>
<keyword evidence="15" id="KW-0443">Lipid metabolism</keyword>
<evidence type="ECO:0000256" key="11">
    <source>
        <dbReference type="ARBA" id="ARBA00022553"/>
    </source>
</evidence>
<organism evidence="26 27">
    <name type="scientific">Struthidea cinerea</name>
    <dbReference type="NCBI Taxonomy" id="181839"/>
    <lineage>
        <taxon>Eukaryota</taxon>
        <taxon>Metazoa</taxon>
        <taxon>Chordata</taxon>
        <taxon>Craniata</taxon>
        <taxon>Vertebrata</taxon>
        <taxon>Euteleostomi</taxon>
        <taxon>Archelosauria</taxon>
        <taxon>Archosauria</taxon>
        <taxon>Dinosauria</taxon>
        <taxon>Saurischia</taxon>
        <taxon>Theropoda</taxon>
        <taxon>Coelurosauria</taxon>
        <taxon>Aves</taxon>
        <taxon>Neognathae</taxon>
        <taxon>Neoaves</taxon>
        <taxon>Telluraves</taxon>
        <taxon>Australaves</taxon>
        <taxon>Passeriformes</taxon>
        <taxon>Corvoidea</taxon>
        <taxon>Corcoracidae</taxon>
        <taxon>Struthidea</taxon>
    </lineage>
</organism>
<dbReference type="PROSITE" id="PS50004">
    <property type="entry name" value="C2"/>
    <property type="match status" value="1"/>
</dbReference>
<proteinExistence type="inferred from homology"/>
<evidence type="ECO:0000256" key="15">
    <source>
        <dbReference type="ARBA" id="ARBA00023098"/>
    </source>
</evidence>
<evidence type="ECO:0000259" key="25">
    <source>
        <dbReference type="PROSITE" id="PS50004"/>
    </source>
</evidence>
<dbReference type="EMBL" id="VZTI01000835">
    <property type="protein sequence ID" value="NXB56955.1"/>
    <property type="molecule type" value="Genomic_DNA"/>
</dbReference>
<evidence type="ECO:0000256" key="20">
    <source>
        <dbReference type="ARBA" id="ARBA00051892"/>
    </source>
</evidence>
<evidence type="ECO:0000256" key="1">
    <source>
        <dbReference type="ARBA" id="ARBA00004123"/>
    </source>
</evidence>
<gene>
    <name evidence="26" type="primary">Inpp4a</name>
    <name evidence="26" type="ORF">STRCIN_R04752</name>
</gene>
<dbReference type="SUPFAM" id="SSF49562">
    <property type="entry name" value="C2 domain (Calcium/lipid-binding domain, CaLB)"/>
    <property type="match status" value="1"/>
</dbReference>
<dbReference type="GO" id="GO:0031901">
    <property type="term" value="C:early endosome membrane"/>
    <property type="evidence" value="ECO:0007669"/>
    <property type="project" value="UniProtKB-SubCell"/>
</dbReference>
<dbReference type="UniPathway" id="UPA00944"/>
<keyword evidence="16" id="KW-0472">Membrane</keyword>
<evidence type="ECO:0000256" key="16">
    <source>
        <dbReference type="ARBA" id="ARBA00023136"/>
    </source>
</evidence>
<evidence type="ECO:0000256" key="23">
    <source>
        <dbReference type="ARBA" id="ARBA00080875"/>
    </source>
</evidence>
<comment type="catalytic activity">
    <reaction evidence="20">
        <text>1D-myo-inositol 1,3,4-trisphosphate + H2O = 1D-myo-inositol 1,3-bisphosphate + phosphate</text>
        <dbReference type="Rhea" id="RHEA:43392"/>
        <dbReference type="ChEBI" id="CHEBI:15377"/>
        <dbReference type="ChEBI" id="CHEBI:43474"/>
        <dbReference type="ChEBI" id="CHEBI:58414"/>
        <dbReference type="ChEBI" id="CHEBI:83242"/>
    </reaction>
    <physiologicalReaction direction="left-to-right" evidence="20">
        <dbReference type="Rhea" id="RHEA:43393"/>
    </physiologicalReaction>
</comment>
<evidence type="ECO:0000256" key="6">
    <source>
        <dbReference type="ARBA" id="ARBA00004847"/>
    </source>
</evidence>
<evidence type="ECO:0000313" key="27">
    <source>
        <dbReference type="Proteomes" id="UP000548317"/>
    </source>
</evidence>
<dbReference type="Gene3D" id="2.60.40.150">
    <property type="entry name" value="C2 domain"/>
    <property type="match status" value="1"/>
</dbReference>
<dbReference type="GO" id="GO:0044281">
    <property type="term" value="P:small molecule metabolic process"/>
    <property type="evidence" value="ECO:0007669"/>
    <property type="project" value="UniProtKB-ARBA"/>
</dbReference>
<evidence type="ECO:0000256" key="13">
    <source>
        <dbReference type="ARBA" id="ARBA00022801"/>
    </source>
</evidence>
<accession>A0A7K8F0B2</accession>
<dbReference type="FunFam" id="2.60.40.150:FF:000038">
    <property type="entry name" value="Type I inositol 3,4-bisphosphate 4-phosphatase"/>
    <property type="match status" value="1"/>
</dbReference>
<sequence>MTAREHSPRHGAKSRTVQRASTIDVTSDMVGLSLTGNIQDPDEPILEFSLACSELLTPSLDRKPNSFVAVSVTTPPQAFWTKHAQTEIIEGTSNPIFLSSIAFFQDSLINQMTQIKLSVYDVKDRSQGTMYLLGSGTFTVKDLLQEKYHRLHITLRSAESDRVGNITVIGWQMEEKSDQRPPVTRSPDTINGRTVLPVDESLTESLGIRSKYASLRKDALLKSVFGGAICRMYRFPTTDGNHLRILEQMAESILSLHIPRQFVKLLLEEDAARVCELEELGELSPCWESLRRQIVTQYQTIILTYQENLTDLHQYKGPSFKASSLKADKKLEFVPTNLHIQRMRVQDDGGSDQNYDIVTIGAPAAHCQGFKSGGLRKKLHKFEEAKKQEVSRIITSTSSQSIIYIPQDIVRAKEIIAQINTLKTQVSYYAERLSRAAKDRSANGLERTLAILADKTRQLVTVCDCKLLANSIHGLNTARPDYIASKASPTSGEGEQVMLRNDQDTLVARWTGRNSRSSLQVDWHEEEWEKVWLNVDKSLECIIQRVDKLLQKERLQSDSCEDVFQCDVSSTSKKDCSPTPEESAPGEWSEALYPLLTTLTDCVAMMSDKAKKAMVFLLMQDSAPTIGLCLSLQYRRDVVFCQTLTALICGFIIKLRNCLHDDGFLRQLYTIGLLAQFESLLSTYGEELAMLEDMSLGIMDLRNVTFKVTQATSNTSTDMLPVITGNRDGFNVRIPLPSALFDLLPREIQSGMLLRVQPVLFNVGINEQQTLAEKFGDTSLQEIINMESLVRLNSYFEQFKEVLPDDCLPRSRSQTCLPELLRFLGQNVHARKNKNVDILWQAAEICRRLNGVRFTSCKSAKDRTAMSVTLEQCLILQHEHGMAPQVFTQALECMRSEGCRRENTMKNVGCRKYAFNSLQLKAFPKYYRPPEGTYGKVET</sequence>
<evidence type="ECO:0000256" key="8">
    <source>
        <dbReference type="ARBA" id="ARBA00013037"/>
    </source>
</evidence>
<name>A0A7K8F0B2_9CORV</name>
<keyword evidence="27" id="KW-1185">Reference proteome</keyword>
<evidence type="ECO:0000256" key="24">
    <source>
        <dbReference type="ARBA" id="ARBA00082036"/>
    </source>
</evidence>
<dbReference type="CDD" id="cd04048">
    <property type="entry name" value="C2A_Copine"/>
    <property type="match status" value="1"/>
</dbReference>
<protein>
    <recommendedName>
        <fullName evidence="22">Inositol polyphosphate-4-phosphatase type I A</fullName>
        <ecNumber evidence="8">3.1.3.66</ecNumber>
    </recommendedName>
    <alternativeName>
        <fullName evidence="24">Inositol polyphosphate 4-phosphatase type I</fullName>
    </alternativeName>
    <alternativeName>
        <fullName evidence="23">Type I inositol 3,4-bisphosphate 4-phosphatase</fullName>
    </alternativeName>
</protein>
<evidence type="ECO:0000256" key="4">
    <source>
        <dbReference type="ARBA" id="ARBA00004496"/>
    </source>
</evidence>
<evidence type="ECO:0000256" key="12">
    <source>
        <dbReference type="ARBA" id="ARBA00022753"/>
    </source>
</evidence>
<keyword evidence="13" id="KW-0378">Hydrolase</keyword>
<dbReference type="GO" id="GO:0005634">
    <property type="term" value="C:nucleus"/>
    <property type="evidence" value="ECO:0007669"/>
    <property type="project" value="UniProtKB-SubCell"/>
</dbReference>
<comment type="caution">
    <text evidence="26">The sequence shown here is derived from an EMBL/GenBank/DDBJ whole genome shotgun (WGS) entry which is preliminary data.</text>
</comment>
<dbReference type="GO" id="GO:0016316">
    <property type="term" value="F:phosphatidylinositol-3,4-bisphosphate 4-phosphatase activity"/>
    <property type="evidence" value="ECO:0007669"/>
    <property type="project" value="UniProtKB-EC"/>
</dbReference>
<keyword evidence="11" id="KW-0597">Phosphoprotein</keyword>
<comment type="subunit">
    <text evidence="21">Interacts with INPP5F.</text>
</comment>
<dbReference type="GO" id="GO:0014069">
    <property type="term" value="C:postsynaptic density"/>
    <property type="evidence" value="ECO:0007669"/>
    <property type="project" value="UniProtKB-SubCell"/>
</dbReference>
<evidence type="ECO:0000256" key="5">
    <source>
        <dbReference type="ARBA" id="ARBA00004565"/>
    </source>
</evidence>
<keyword evidence="14" id="KW-0770">Synapse</keyword>
<evidence type="ECO:0000256" key="10">
    <source>
        <dbReference type="ARBA" id="ARBA00022490"/>
    </source>
</evidence>
<evidence type="ECO:0000256" key="3">
    <source>
        <dbReference type="ARBA" id="ARBA00004236"/>
    </source>
</evidence>
<reference evidence="26 27" key="1">
    <citation type="submission" date="2019-09" db="EMBL/GenBank/DDBJ databases">
        <title>Bird 10,000 Genomes (B10K) Project - Family phase.</title>
        <authorList>
            <person name="Zhang G."/>
        </authorList>
    </citation>
    <scope>NUCLEOTIDE SEQUENCE [LARGE SCALE GENOMIC DNA]</scope>
    <source>
        <strain evidence="26">B10K-DU-029-33</strain>
        <tissue evidence="26">Heart</tissue>
    </source>
</reference>
<keyword evidence="12" id="KW-0967">Endosome</keyword>
<evidence type="ECO:0000313" key="26">
    <source>
        <dbReference type="EMBL" id="NXB56955.1"/>
    </source>
</evidence>
<evidence type="ECO:0000256" key="19">
    <source>
        <dbReference type="ARBA" id="ARBA00051770"/>
    </source>
</evidence>
<evidence type="ECO:0000256" key="14">
    <source>
        <dbReference type="ARBA" id="ARBA00023018"/>
    </source>
</evidence>
<evidence type="ECO:0000256" key="18">
    <source>
        <dbReference type="ARBA" id="ARBA00034105"/>
    </source>
</evidence>
<dbReference type="EC" id="3.1.3.66" evidence="8"/>
<comment type="catalytic activity">
    <reaction evidence="19">
        <text>1D-myo-inositol 3,4-bisphosphate + H2O = 1D-myo-inositol 3-phosphate + phosphate</text>
        <dbReference type="Rhea" id="RHEA:43388"/>
        <dbReference type="ChEBI" id="CHEBI:15377"/>
        <dbReference type="ChEBI" id="CHEBI:43474"/>
        <dbReference type="ChEBI" id="CHEBI:58401"/>
        <dbReference type="ChEBI" id="CHEBI:83241"/>
    </reaction>
    <physiologicalReaction direction="left-to-right" evidence="19">
        <dbReference type="Rhea" id="RHEA:43389"/>
    </physiologicalReaction>
</comment>
<dbReference type="Proteomes" id="UP000548317">
    <property type="component" value="Unassembled WGS sequence"/>
</dbReference>
<keyword evidence="9" id="KW-1003">Cell membrane</keyword>
<keyword evidence="17" id="KW-0539">Nucleus</keyword>
<evidence type="ECO:0000256" key="9">
    <source>
        <dbReference type="ARBA" id="ARBA00022475"/>
    </source>
</evidence>
<evidence type="ECO:0000256" key="22">
    <source>
        <dbReference type="ARBA" id="ARBA00074640"/>
    </source>
</evidence>
<feature type="non-terminal residue" evidence="26">
    <location>
        <position position="1"/>
    </location>
</feature>
<dbReference type="InterPro" id="IPR039034">
    <property type="entry name" value="INPP4"/>
</dbReference>
<feature type="non-terminal residue" evidence="26">
    <location>
        <position position="939"/>
    </location>
</feature>
<evidence type="ECO:0000256" key="17">
    <source>
        <dbReference type="ARBA" id="ARBA00023242"/>
    </source>
</evidence>
<dbReference type="AlphaFoldDB" id="A0A7K8F0B2"/>
<feature type="domain" description="C2" evidence="25">
    <location>
        <begin position="26"/>
        <end position="153"/>
    </location>
</feature>
<comment type="pathway">
    <text evidence="6">Signal transduction; phosphatidylinositol signaling pathway.</text>
</comment>
<comment type="similarity">
    <text evidence="7">Belongs to the inositol 3,4-bisphosphate 4-phosphatase family.</text>
</comment>
<dbReference type="PANTHER" id="PTHR12187:SF4">
    <property type="entry name" value="INOSITOL POLYPHOSPHATE-4-PHOSPHATASE TYPE I A"/>
    <property type="match status" value="1"/>
</dbReference>
<evidence type="ECO:0000256" key="21">
    <source>
        <dbReference type="ARBA" id="ARBA00065112"/>
    </source>
</evidence>
<comment type="subcellular location">
    <subcellularLocation>
        <location evidence="3">Cell membrane</location>
    </subcellularLocation>
    <subcellularLocation>
        <location evidence="4">Cytoplasm</location>
    </subcellularLocation>
    <subcellularLocation>
        <location evidence="2">Early endosome membrane</location>
    </subcellularLocation>
    <subcellularLocation>
        <location evidence="1">Nucleus</location>
    </subcellularLocation>
    <subcellularLocation>
        <location evidence="18">Postsynaptic density</location>
    </subcellularLocation>
    <subcellularLocation>
        <location evidence="5">Recycling endosome membrane</location>
    </subcellularLocation>
</comment>
<evidence type="ECO:0000256" key="2">
    <source>
        <dbReference type="ARBA" id="ARBA00004146"/>
    </source>
</evidence>